<dbReference type="PANTHER" id="PTHR24148">
    <property type="entry name" value="ANKYRIN REPEAT DOMAIN-CONTAINING PROTEIN 39 HOMOLOG-RELATED"/>
    <property type="match status" value="1"/>
</dbReference>
<protein>
    <recommendedName>
        <fullName evidence="1">Heterokaryon incompatibility domain-containing protein</fullName>
    </recommendedName>
</protein>
<dbReference type="AlphaFoldDB" id="A0A8H3G5X8"/>
<dbReference type="EMBL" id="CAJPDR010000441">
    <property type="protein sequence ID" value="CAF9936420.1"/>
    <property type="molecule type" value="Genomic_DNA"/>
</dbReference>
<gene>
    <name evidence="2" type="ORF">ALECFALPRED_006848</name>
</gene>
<dbReference type="Proteomes" id="UP000664203">
    <property type="component" value="Unassembled WGS sequence"/>
</dbReference>
<dbReference type="InterPro" id="IPR010730">
    <property type="entry name" value="HET"/>
</dbReference>
<dbReference type="InterPro" id="IPR052895">
    <property type="entry name" value="HetReg/Transcr_Mod"/>
</dbReference>
<sequence length="516" mass="59120">MPPGAFDNSCSWPRRLLHIQTLRSYEWQPGNIYGGYRNPGYNALSYTWGRWQLCEDEPPEISAIRVKGTSWSIPRIDPAHFTAEKFAAVIADTADPHPSETDASGVDFLWLDVACIDQSPESREKAQDSMGLLTAAGNRTTRHEEDRVYGIMQVFEFQLGNSASDIDENGSFSLEELNDQLGQMEYNSWLREPLDDYVEHFDKDHCEDKSTNGFNRALQKWSFIDGHLCRPDLDNDLRSGLSISQLHAYQLLHEWWTGQIQQPALSQFAQQVIQNAASQQNAENGYQDVDRELAHLSKSTYHRNMFMLFQLEFVHEFRQLHEKDLQAFFSFVQEQRQLCASNAAIQRVAWSFAKISASDTSQHDEQSNAGKEQKLGDIMLSQLDVIPACIEACPWLQIRKNRNGYPFFLWDVALRKTVEIASLRSQPEYICTSHTWGRWRIEGKEGSLITVDGVLWLVPQNTRFRVQGLPELLLQVVHSGYVWFDLFCIPQDRSERALIEIARQASIFGNADFAVA</sequence>
<proteinExistence type="predicted"/>
<evidence type="ECO:0000313" key="2">
    <source>
        <dbReference type="EMBL" id="CAF9936420.1"/>
    </source>
</evidence>
<dbReference type="OrthoDB" id="2157530at2759"/>
<dbReference type="Pfam" id="PF06985">
    <property type="entry name" value="HET"/>
    <property type="match status" value="1"/>
</dbReference>
<name>A0A8H3G5X8_9LECA</name>
<evidence type="ECO:0000259" key="1">
    <source>
        <dbReference type="Pfam" id="PF06985"/>
    </source>
</evidence>
<comment type="caution">
    <text evidence="2">The sequence shown here is derived from an EMBL/GenBank/DDBJ whole genome shotgun (WGS) entry which is preliminary data.</text>
</comment>
<keyword evidence="3" id="KW-1185">Reference proteome</keyword>
<dbReference type="PANTHER" id="PTHR24148:SF64">
    <property type="entry name" value="HETEROKARYON INCOMPATIBILITY DOMAIN-CONTAINING PROTEIN"/>
    <property type="match status" value="1"/>
</dbReference>
<accession>A0A8H3G5X8</accession>
<organism evidence="2 3">
    <name type="scientific">Alectoria fallacina</name>
    <dbReference type="NCBI Taxonomy" id="1903189"/>
    <lineage>
        <taxon>Eukaryota</taxon>
        <taxon>Fungi</taxon>
        <taxon>Dikarya</taxon>
        <taxon>Ascomycota</taxon>
        <taxon>Pezizomycotina</taxon>
        <taxon>Lecanoromycetes</taxon>
        <taxon>OSLEUM clade</taxon>
        <taxon>Lecanoromycetidae</taxon>
        <taxon>Lecanorales</taxon>
        <taxon>Lecanorineae</taxon>
        <taxon>Parmeliaceae</taxon>
        <taxon>Alectoria</taxon>
    </lineage>
</organism>
<feature type="domain" description="Heterokaryon incompatibility" evidence="1">
    <location>
        <begin position="429"/>
        <end position="515"/>
    </location>
</feature>
<evidence type="ECO:0000313" key="3">
    <source>
        <dbReference type="Proteomes" id="UP000664203"/>
    </source>
</evidence>
<reference evidence="2" key="1">
    <citation type="submission" date="2021-03" db="EMBL/GenBank/DDBJ databases">
        <authorList>
            <person name="Tagirdzhanova G."/>
        </authorList>
    </citation>
    <scope>NUCLEOTIDE SEQUENCE</scope>
</reference>